<dbReference type="Proteomes" id="UP001497623">
    <property type="component" value="Unassembled WGS sequence"/>
</dbReference>
<dbReference type="SUPFAM" id="SSF54897">
    <property type="entry name" value="Protease propeptides/inhibitors"/>
    <property type="match status" value="1"/>
</dbReference>
<evidence type="ECO:0000259" key="2">
    <source>
        <dbReference type="Pfam" id="PF16470"/>
    </source>
</evidence>
<dbReference type="InterPro" id="IPR032815">
    <property type="entry name" value="S8_pro-domain"/>
</dbReference>
<feature type="non-terminal residue" evidence="3">
    <location>
        <position position="214"/>
    </location>
</feature>
<comment type="caution">
    <text evidence="3">The sequence shown here is derived from an EMBL/GenBank/DDBJ whole genome shotgun (WGS) entry which is preliminary data.</text>
</comment>
<reference evidence="3 4" key="1">
    <citation type="submission" date="2024-05" db="EMBL/GenBank/DDBJ databases">
        <authorList>
            <person name="Wallberg A."/>
        </authorList>
    </citation>
    <scope>NUCLEOTIDE SEQUENCE [LARGE SCALE GENOMIC DNA]</scope>
</reference>
<dbReference type="Gene3D" id="3.30.70.850">
    <property type="entry name" value="Peptidase S8, pro-domain"/>
    <property type="match status" value="1"/>
</dbReference>
<evidence type="ECO:0000256" key="1">
    <source>
        <dbReference type="SAM" id="SignalP"/>
    </source>
</evidence>
<keyword evidence="1" id="KW-0732">Signal</keyword>
<protein>
    <recommendedName>
        <fullName evidence="2">Peptidase S8 pro-domain domain-containing protein</fullName>
    </recommendedName>
</protein>
<proteinExistence type="predicted"/>
<sequence length="214" mass="24138">SRTDQCGAMAHIVNLFLLLPLLLVILLAQGKGVRGHKKSKVFQTKSENKNIDEERKKYEVVKEKLRDILSKANPVDDDNFDRNKFNNFNNDIHTLDYIPTSRKRGLDFDQISSLQSSGIQQEYTSANNRVSSADTDHGHAGHEHTTQYLNEWAVHVEGGPNIAQSLATDLGYTYKGKIGRLEDVYLLLKADHPAIHRRAAPHLTRHLHAQEPVG</sequence>
<dbReference type="EMBL" id="CAXKWB010050993">
    <property type="protein sequence ID" value="CAL4170682.1"/>
    <property type="molecule type" value="Genomic_DNA"/>
</dbReference>
<organism evidence="3 4">
    <name type="scientific">Meganyctiphanes norvegica</name>
    <name type="common">Northern krill</name>
    <name type="synonym">Thysanopoda norvegica</name>
    <dbReference type="NCBI Taxonomy" id="48144"/>
    <lineage>
        <taxon>Eukaryota</taxon>
        <taxon>Metazoa</taxon>
        <taxon>Ecdysozoa</taxon>
        <taxon>Arthropoda</taxon>
        <taxon>Crustacea</taxon>
        <taxon>Multicrustacea</taxon>
        <taxon>Malacostraca</taxon>
        <taxon>Eumalacostraca</taxon>
        <taxon>Eucarida</taxon>
        <taxon>Euphausiacea</taxon>
        <taxon>Euphausiidae</taxon>
        <taxon>Meganyctiphanes</taxon>
    </lineage>
</organism>
<gene>
    <name evidence="3" type="ORF">MNOR_LOCUS34028</name>
</gene>
<feature type="domain" description="Peptidase S8 pro-domain" evidence="2">
    <location>
        <begin position="151"/>
        <end position="211"/>
    </location>
</feature>
<name>A0AAV2S9R9_MEGNR</name>
<dbReference type="Pfam" id="PF16470">
    <property type="entry name" value="S8_pro-domain"/>
    <property type="match status" value="1"/>
</dbReference>
<keyword evidence="4" id="KW-1185">Reference proteome</keyword>
<feature type="signal peptide" evidence="1">
    <location>
        <begin position="1"/>
        <end position="35"/>
    </location>
</feature>
<evidence type="ECO:0000313" key="3">
    <source>
        <dbReference type="EMBL" id="CAL4170682.1"/>
    </source>
</evidence>
<feature type="chain" id="PRO_5043932053" description="Peptidase S8 pro-domain domain-containing protein" evidence="1">
    <location>
        <begin position="36"/>
        <end position="214"/>
    </location>
</feature>
<dbReference type="AlphaFoldDB" id="A0AAV2S9R9"/>
<evidence type="ECO:0000313" key="4">
    <source>
        <dbReference type="Proteomes" id="UP001497623"/>
    </source>
</evidence>
<feature type="non-terminal residue" evidence="3">
    <location>
        <position position="1"/>
    </location>
</feature>
<dbReference type="InterPro" id="IPR038466">
    <property type="entry name" value="S8_pro-domain_sf"/>
</dbReference>
<accession>A0AAV2S9R9</accession>